<organism evidence="2 3">
    <name type="scientific">Campylobacter canadensis</name>
    <dbReference type="NCBI Taxonomy" id="449520"/>
    <lineage>
        <taxon>Bacteria</taxon>
        <taxon>Pseudomonadati</taxon>
        <taxon>Campylobacterota</taxon>
        <taxon>Epsilonproteobacteria</taxon>
        <taxon>Campylobacterales</taxon>
        <taxon>Campylobacteraceae</taxon>
        <taxon>Campylobacter</taxon>
    </lineage>
</organism>
<proteinExistence type="predicted"/>
<keyword evidence="1" id="KW-1133">Transmembrane helix</keyword>
<dbReference type="EMBL" id="JACGBB010000011">
    <property type="protein sequence ID" value="MBZ7987632.1"/>
    <property type="molecule type" value="Genomic_DNA"/>
</dbReference>
<comment type="caution">
    <text evidence="2">The sequence shown here is derived from an EMBL/GenBank/DDBJ whole genome shotgun (WGS) entry which is preliminary data.</text>
</comment>
<protein>
    <submittedName>
        <fullName evidence="2">Uncharacterized protein</fullName>
    </submittedName>
</protein>
<keyword evidence="3" id="KW-1185">Reference proteome</keyword>
<evidence type="ECO:0000256" key="1">
    <source>
        <dbReference type="SAM" id="Phobius"/>
    </source>
</evidence>
<accession>A0ABS7WSA2</accession>
<feature type="transmembrane region" description="Helical" evidence="1">
    <location>
        <begin position="167"/>
        <end position="189"/>
    </location>
</feature>
<dbReference type="RefSeq" id="WP_224325399.1">
    <property type="nucleotide sequence ID" value="NZ_JACGBB010000011.1"/>
</dbReference>
<evidence type="ECO:0000313" key="2">
    <source>
        <dbReference type="EMBL" id="MBZ7987632.1"/>
    </source>
</evidence>
<evidence type="ECO:0000313" key="3">
    <source>
        <dbReference type="Proteomes" id="UP000786183"/>
    </source>
</evidence>
<dbReference type="Proteomes" id="UP000786183">
    <property type="component" value="Unassembled WGS sequence"/>
</dbReference>
<reference evidence="2 3" key="1">
    <citation type="submission" date="2020-07" db="EMBL/GenBank/DDBJ databases">
        <title>Transfer of Campylobacter canadensis to the novel genus Avispirillum gen. nov., that also includes two novel species recovered from migratory waterfowl: Avispirillum anseris sp. nov. and Avispirillum brantae sp. nov.</title>
        <authorList>
            <person name="Miller W.G."/>
            <person name="Chapman M.H."/>
            <person name="Yee E."/>
            <person name="Inglis G.D."/>
        </authorList>
    </citation>
    <scope>NUCLEOTIDE SEQUENCE [LARGE SCALE GENOMIC DNA]</scope>
    <source>
        <strain evidence="2 3">L283</strain>
    </source>
</reference>
<gene>
    <name evidence="2" type="ORF">AVCANL283_05905</name>
</gene>
<sequence>MDLNDKLIESIKNTEPVQLTSVKSYTKILLDILKKLSDDKVSEDNFKDIANTIKTIYKNNDFRHSYSEIGVFVKDNFASMEIIINNLTEIEKYIDDKIEGIRKKFIKLIDHINLEYNRLKDFQSTKENINEILKFKSEFNSFKSEFDSFKSEFDIIKSDANNLKKEFITILGVFAAIFMAFDSGLKIELELLSFIKNDDKILLIIFIAIFTLFLLLSFYNFISIIYKSDFKNQKTQAEITKDQWINFHWVLIRPLNVFIIFVISALFYTLPIKDNDDIESNIKKEVSQKSQIKIETNNINQENNEDK</sequence>
<name>A0ABS7WSA2_9BACT</name>
<dbReference type="Gene3D" id="1.20.5.190">
    <property type="match status" value="1"/>
</dbReference>
<feature type="transmembrane region" description="Helical" evidence="1">
    <location>
        <begin position="247"/>
        <end position="270"/>
    </location>
</feature>
<keyword evidence="1" id="KW-0812">Transmembrane</keyword>
<keyword evidence="1" id="KW-0472">Membrane</keyword>
<feature type="transmembrane region" description="Helical" evidence="1">
    <location>
        <begin position="201"/>
        <end position="226"/>
    </location>
</feature>